<name>A0A8X6U5V7_NEPPI</name>
<evidence type="ECO:0000313" key="3">
    <source>
        <dbReference type="Proteomes" id="UP000887013"/>
    </source>
</evidence>
<dbReference type="AlphaFoldDB" id="A0A8X6U5V7"/>
<feature type="chain" id="PRO_5036445993" evidence="1">
    <location>
        <begin position="27"/>
        <end position="162"/>
    </location>
</feature>
<keyword evidence="3" id="KW-1185">Reference proteome</keyword>
<protein>
    <submittedName>
        <fullName evidence="2">Uncharacterized protein</fullName>
    </submittedName>
</protein>
<feature type="signal peptide" evidence="1">
    <location>
        <begin position="1"/>
        <end position="26"/>
    </location>
</feature>
<dbReference type="Proteomes" id="UP000887013">
    <property type="component" value="Unassembled WGS sequence"/>
</dbReference>
<comment type="caution">
    <text evidence="2">The sequence shown here is derived from an EMBL/GenBank/DDBJ whole genome shotgun (WGS) entry which is preliminary data.</text>
</comment>
<evidence type="ECO:0000256" key="1">
    <source>
        <dbReference type="SAM" id="SignalP"/>
    </source>
</evidence>
<organism evidence="2 3">
    <name type="scientific">Nephila pilipes</name>
    <name type="common">Giant wood spider</name>
    <name type="synonym">Nephila maculata</name>
    <dbReference type="NCBI Taxonomy" id="299642"/>
    <lineage>
        <taxon>Eukaryota</taxon>
        <taxon>Metazoa</taxon>
        <taxon>Ecdysozoa</taxon>
        <taxon>Arthropoda</taxon>
        <taxon>Chelicerata</taxon>
        <taxon>Arachnida</taxon>
        <taxon>Araneae</taxon>
        <taxon>Araneomorphae</taxon>
        <taxon>Entelegynae</taxon>
        <taxon>Araneoidea</taxon>
        <taxon>Nephilidae</taxon>
        <taxon>Nephila</taxon>
    </lineage>
</organism>
<proteinExistence type="predicted"/>
<evidence type="ECO:0000313" key="2">
    <source>
        <dbReference type="EMBL" id="GFT84399.1"/>
    </source>
</evidence>
<gene>
    <name evidence="2" type="ORF">NPIL_14761</name>
</gene>
<sequence length="162" mass="19038">MKNSELLIVVLWILCQLLLILKQVNGSKNDAVMECFTTHVCECNLIKDYNTCWEKAPDKAKEITFRQSIVSKLKDDKIRKEFSEIIDELRDYEKKVNSNSMPTDEKLKLGVAKNNKSAFGNEFLMGIDNLENLGYNMIRIIPELIFYYSTFMQRYFRTLWSN</sequence>
<keyword evidence="1" id="KW-0732">Signal</keyword>
<reference evidence="2" key="1">
    <citation type="submission" date="2020-08" db="EMBL/GenBank/DDBJ databases">
        <title>Multicomponent nature underlies the extraordinary mechanical properties of spider dragline silk.</title>
        <authorList>
            <person name="Kono N."/>
            <person name="Nakamura H."/>
            <person name="Mori M."/>
            <person name="Yoshida Y."/>
            <person name="Ohtoshi R."/>
            <person name="Malay A.D."/>
            <person name="Moran D.A.P."/>
            <person name="Tomita M."/>
            <person name="Numata K."/>
            <person name="Arakawa K."/>
        </authorList>
    </citation>
    <scope>NUCLEOTIDE SEQUENCE</scope>
</reference>
<dbReference type="EMBL" id="BMAW01072728">
    <property type="protein sequence ID" value="GFT84399.1"/>
    <property type="molecule type" value="Genomic_DNA"/>
</dbReference>
<accession>A0A8X6U5V7</accession>